<dbReference type="Gene3D" id="3.40.50.2000">
    <property type="entry name" value="Glycogen Phosphorylase B"/>
    <property type="match status" value="2"/>
</dbReference>
<keyword evidence="2" id="KW-0812">Transmembrane</keyword>
<dbReference type="PANTHER" id="PTHR48050:SF13">
    <property type="entry name" value="STEROL 3-BETA-GLUCOSYLTRANSFERASE UGT80A2"/>
    <property type="match status" value="1"/>
</dbReference>
<dbReference type="EMBL" id="KV878341">
    <property type="protein sequence ID" value="OJJ47387.1"/>
    <property type="molecule type" value="Genomic_DNA"/>
</dbReference>
<protein>
    <submittedName>
        <fullName evidence="3">Uncharacterized protein</fullName>
    </submittedName>
</protein>
<dbReference type="GeneID" id="34609468"/>
<keyword evidence="2" id="KW-1133">Transmembrane helix</keyword>
<feature type="compositionally biased region" description="Pro residues" evidence="1">
    <location>
        <begin position="8"/>
        <end position="26"/>
    </location>
</feature>
<organism evidence="3 4">
    <name type="scientific">Penicilliopsis zonata CBS 506.65</name>
    <dbReference type="NCBI Taxonomy" id="1073090"/>
    <lineage>
        <taxon>Eukaryota</taxon>
        <taxon>Fungi</taxon>
        <taxon>Dikarya</taxon>
        <taxon>Ascomycota</taxon>
        <taxon>Pezizomycotina</taxon>
        <taxon>Eurotiomycetes</taxon>
        <taxon>Eurotiomycetidae</taxon>
        <taxon>Eurotiales</taxon>
        <taxon>Aspergillaceae</taxon>
        <taxon>Penicilliopsis</taxon>
    </lineage>
</organism>
<name>A0A1L9SJP5_9EURO</name>
<evidence type="ECO:0000256" key="1">
    <source>
        <dbReference type="SAM" id="MobiDB-lite"/>
    </source>
</evidence>
<dbReference type="OrthoDB" id="5835829at2759"/>
<evidence type="ECO:0000313" key="4">
    <source>
        <dbReference type="Proteomes" id="UP000184188"/>
    </source>
</evidence>
<feature type="region of interest" description="Disordered" evidence="1">
    <location>
        <begin position="1"/>
        <end position="44"/>
    </location>
</feature>
<dbReference type="RefSeq" id="XP_022581897.1">
    <property type="nucleotide sequence ID" value="XM_022723003.1"/>
</dbReference>
<keyword evidence="4" id="KW-1185">Reference proteome</keyword>
<dbReference type="AlphaFoldDB" id="A0A1L9SJP5"/>
<evidence type="ECO:0000313" key="3">
    <source>
        <dbReference type="EMBL" id="OJJ47387.1"/>
    </source>
</evidence>
<proteinExistence type="predicted"/>
<gene>
    <name evidence="3" type="ORF">ASPZODRAFT_132374</name>
</gene>
<dbReference type="PANTHER" id="PTHR48050">
    <property type="entry name" value="STEROL 3-BETA-GLUCOSYLTRANSFERASE"/>
    <property type="match status" value="1"/>
</dbReference>
<dbReference type="STRING" id="1073090.A0A1L9SJP5"/>
<keyword evidence="2" id="KW-0472">Membrane</keyword>
<feature type="compositionally biased region" description="Polar residues" evidence="1">
    <location>
        <begin position="27"/>
        <end position="44"/>
    </location>
</feature>
<evidence type="ECO:0000256" key="2">
    <source>
        <dbReference type="SAM" id="Phobius"/>
    </source>
</evidence>
<reference evidence="4" key="1">
    <citation type="journal article" date="2017" name="Genome Biol.">
        <title>Comparative genomics reveals high biological diversity and specific adaptations in the industrially and medically important fungal genus Aspergillus.</title>
        <authorList>
            <person name="de Vries R.P."/>
            <person name="Riley R."/>
            <person name="Wiebenga A."/>
            <person name="Aguilar-Osorio G."/>
            <person name="Amillis S."/>
            <person name="Uchima C.A."/>
            <person name="Anderluh G."/>
            <person name="Asadollahi M."/>
            <person name="Askin M."/>
            <person name="Barry K."/>
            <person name="Battaglia E."/>
            <person name="Bayram O."/>
            <person name="Benocci T."/>
            <person name="Braus-Stromeyer S.A."/>
            <person name="Caldana C."/>
            <person name="Canovas D."/>
            <person name="Cerqueira G.C."/>
            <person name="Chen F."/>
            <person name="Chen W."/>
            <person name="Choi C."/>
            <person name="Clum A."/>
            <person name="Dos Santos R.A."/>
            <person name="Damasio A.R."/>
            <person name="Diallinas G."/>
            <person name="Emri T."/>
            <person name="Fekete E."/>
            <person name="Flipphi M."/>
            <person name="Freyberg S."/>
            <person name="Gallo A."/>
            <person name="Gournas C."/>
            <person name="Habgood R."/>
            <person name="Hainaut M."/>
            <person name="Harispe M.L."/>
            <person name="Henrissat B."/>
            <person name="Hilden K.S."/>
            <person name="Hope R."/>
            <person name="Hossain A."/>
            <person name="Karabika E."/>
            <person name="Karaffa L."/>
            <person name="Karanyi Z."/>
            <person name="Krasevec N."/>
            <person name="Kuo A."/>
            <person name="Kusch H."/>
            <person name="LaButti K."/>
            <person name="Lagendijk E.L."/>
            <person name="Lapidus A."/>
            <person name="Levasseur A."/>
            <person name="Lindquist E."/>
            <person name="Lipzen A."/>
            <person name="Logrieco A.F."/>
            <person name="MacCabe A."/>
            <person name="Maekelae M.R."/>
            <person name="Malavazi I."/>
            <person name="Melin P."/>
            <person name="Meyer V."/>
            <person name="Mielnichuk N."/>
            <person name="Miskei M."/>
            <person name="Molnar A.P."/>
            <person name="Mule G."/>
            <person name="Ngan C.Y."/>
            <person name="Orejas M."/>
            <person name="Orosz E."/>
            <person name="Ouedraogo J.P."/>
            <person name="Overkamp K.M."/>
            <person name="Park H.-S."/>
            <person name="Perrone G."/>
            <person name="Piumi F."/>
            <person name="Punt P.J."/>
            <person name="Ram A.F."/>
            <person name="Ramon A."/>
            <person name="Rauscher S."/>
            <person name="Record E."/>
            <person name="Riano-Pachon D.M."/>
            <person name="Robert V."/>
            <person name="Roehrig J."/>
            <person name="Ruller R."/>
            <person name="Salamov A."/>
            <person name="Salih N.S."/>
            <person name="Samson R.A."/>
            <person name="Sandor E."/>
            <person name="Sanguinetti M."/>
            <person name="Schuetze T."/>
            <person name="Sepcic K."/>
            <person name="Shelest E."/>
            <person name="Sherlock G."/>
            <person name="Sophianopoulou V."/>
            <person name="Squina F.M."/>
            <person name="Sun H."/>
            <person name="Susca A."/>
            <person name="Todd R.B."/>
            <person name="Tsang A."/>
            <person name="Unkles S.E."/>
            <person name="van de Wiele N."/>
            <person name="van Rossen-Uffink D."/>
            <person name="Oliveira J.V."/>
            <person name="Vesth T.C."/>
            <person name="Visser J."/>
            <person name="Yu J.-H."/>
            <person name="Zhou M."/>
            <person name="Andersen M.R."/>
            <person name="Archer D.B."/>
            <person name="Baker S.E."/>
            <person name="Benoit I."/>
            <person name="Brakhage A.A."/>
            <person name="Braus G.H."/>
            <person name="Fischer R."/>
            <person name="Frisvad J.C."/>
            <person name="Goldman G.H."/>
            <person name="Houbraken J."/>
            <person name="Oakley B."/>
            <person name="Pocsi I."/>
            <person name="Scazzocchio C."/>
            <person name="Seiboth B."/>
            <person name="vanKuyk P.A."/>
            <person name="Wortman J."/>
            <person name="Dyer P.S."/>
            <person name="Grigoriev I.V."/>
        </authorList>
    </citation>
    <scope>NUCLEOTIDE SEQUENCE [LARGE SCALE GENOMIC DNA]</scope>
    <source>
        <strain evidence="4">CBS 506.65</strain>
    </source>
</reference>
<dbReference type="VEuPathDB" id="FungiDB:ASPZODRAFT_132374"/>
<dbReference type="Proteomes" id="UP000184188">
    <property type="component" value="Unassembled WGS sequence"/>
</dbReference>
<sequence length="701" mass="76015">MAKHDSCDPPPYPPPDHLPRDSPPPYSRTSSLRESVASTAVSDDSLVHSPTDSVIVDRSAGNGSVQRMSIFVQSFLRPCQAPRLIDVSSTTQSAAIPASLDIVVMVVGENVDPFLTLGKRLARDGHRVRVAALQQHEEQVRRKGLDFYPVRSTGDLSQAADGPQTRVMLLDQYTSCWEACIASLDANDNSSSSSSSSSVTSQPFMADAIIASPLAHAHIHCAQRLSVPLHIMSSTPCWPTREFPHPEAQSITQIDDPGLLNMLTYAMLEESVWNRITEPVNRFRQLLGLPALSSELAGRLLQDCNVPHTFFCSPRLYPRPRDWPSWVEITGYPLDCSASSPINKALDNFCQSGPLVYLALDEQAVVNRSQLTQAVHQVSQHHGLRLILSPSCQSLLPLGNNIIVSDEEAWILSRVDIAVHHATAHSTAITLQSGTPSVTIPLACRPDQHDRAVAIAKAGAGAAPLPEAAVCPTTLSQAIEFGLSPGLRQNMQPPADPSASLEEVLRCVSRWIAPRLKLCTLTGDLAVYRVQESGRELSAAAAAVLIANQRLKPADLINLPIHVYDVKAEPTAAKYRGAVANAARDIVNASDLVSKLPGLQRNTGAKRDVVEEIGVGTARLFGNIALLPFTTTALAVNSVLIGVKSARAMYKQDGPQGQADPDRKTQVDWRAFIDELQTQRGGQDPRVQEKEFCKAVLDKFK</sequence>
<dbReference type="InterPro" id="IPR050426">
    <property type="entry name" value="Glycosyltransferase_28"/>
</dbReference>
<accession>A0A1L9SJP5</accession>
<feature type="transmembrane region" description="Helical" evidence="2">
    <location>
        <begin position="620"/>
        <end position="643"/>
    </location>
</feature>
<dbReference type="SUPFAM" id="SSF53756">
    <property type="entry name" value="UDP-Glycosyltransferase/glycogen phosphorylase"/>
    <property type="match status" value="1"/>
</dbReference>